<evidence type="ECO:0000313" key="2">
    <source>
        <dbReference type="EMBL" id="MER0127058.1"/>
    </source>
</evidence>
<dbReference type="Proteomes" id="UP001447374">
    <property type="component" value="Unassembled WGS sequence"/>
</dbReference>
<feature type="region of interest" description="Disordered" evidence="1">
    <location>
        <begin position="1"/>
        <end position="29"/>
    </location>
</feature>
<name>A0ABV1PQG3_9ENTR</name>
<accession>A0ABV1PQG3</accession>
<dbReference type="EMBL" id="JBEHGX010000008">
    <property type="protein sequence ID" value="MER0127058.1"/>
    <property type="molecule type" value="Genomic_DNA"/>
</dbReference>
<gene>
    <name evidence="2" type="ORF">ABQG75_15045</name>
</gene>
<protein>
    <submittedName>
        <fullName evidence="2">Uncharacterized protein</fullName>
    </submittedName>
</protein>
<organism evidence="2 3">
    <name type="scientific">Franconibacter daqui</name>
    <dbReference type="NCBI Taxonomy" id="2047724"/>
    <lineage>
        <taxon>Bacteria</taxon>
        <taxon>Pseudomonadati</taxon>
        <taxon>Pseudomonadota</taxon>
        <taxon>Gammaproteobacteria</taxon>
        <taxon>Enterobacterales</taxon>
        <taxon>Enterobacteriaceae</taxon>
        <taxon>Franconibacter</taxon>
    </lineage>
</organism>
<reference evidence="2 3" key="1">
    <citation type="submission" date="2024-06" db="EMBL/GenBank/DDBJ databases">
        <title>Fanconibacter daqui strain Q02 whole shotgun sequencing project.</title>
        <authorList>
            <person name="Rodrigues J.W.A."/>
            <person name="Viana L.C."/>
            <person name="Vieira E.C."/>
            <person name="Souza F.O.L."/>
            <person name="Alegria O.C."/>
            <person name="Patroca S."/>
            <person name="Cruz A.C.R."/>
            <person name="Nunes A.R.C."/>
        </authorList>
    </citation>
    <scope>NUCLEOTIDE SEQUENCE [LARGE SCALE GENOMIC DNA]</scope>
    <source>
        <strain evidence="2 3">Q02</strain>
    </source>
</reference>
<keyword evidence="3" id="KW-1185">Reference proteome</keyword>
<dbReference type="RefSeq" id="WP_167541498.1">
    <property type="nucleotide sequence ID" value="NZ_JALLMW010000007.1"/>
</dbReference>
<evidence type="ECO:0000313" key="3">
    <source>
        <dbReference type="Proteomes" id="UP001447374"/>
    </source>
</evidence>
<sequence>MGGGTGEPLIGVSAKAGHARKTNKEAANKGRSFNSISSMTYFSPPVLREFLFRCAGKLQGNISQNLYAAISIDLR</sequence>
<proteinExistence type="predicted"/>
<evidence type="ECO:0000256" key="1">
    <source>
        <dbReference type="SAM" id="MobiDB-lite"/>
    </source>
</evidence>
<comment type="caution">
    <text evidence="2">The sequence shown here is derived from an EMBL/GenBank/DDBJ whole genome shotgun (WGS) entry which is preliminary data.</text>
</comment>